<organism evidence="1 2">
    <name type="scientific">Oedothorax gibbosus</name>
    <dbReference type="NCBI Taxonomy" id="931172"/>
    <lineage>
        <taxon>Eukaryota</taxon>
        <taxon>Metazoa</taxon>
        <taxon>Ecdysozoa</taxon>
        <taxon>Arthropoda</taxon>
        <taxon>Chelicerata</taxon>
        <taxon>Arachnida</taxon>
        <taxon>Araneae</taxon>
        <taxon>Araneomorphae</taxon>
        <taxon>Entelegynae</taxon>
        <taxon>Araneoidea</taxon>
        <taxon>Linyphiidae</taxon>
        <taxon>Erigoninae</taxon>
        <taxon>Oedothorax</taxon>
    </lineage>
</organism>
<evidence type="ECO:0000313" key="1">
    <source>
        <dbReference type="EMBL" id="KAG8182473.1"/>
    </source>
</evidence>
<dbReference type="Proteomes" id="UP000827092">
    <property type="component" value="Unassembled WGS sequence"/>
</dbReference>
<sequence length="167" mass="18379">MNERRFEPTGVERLFQQEDFGNNGHGGVFTSVNFYVGTKTVERGGKLVINNMGVFVIAGGKRDSFGQDGPSANKGKGACVYIKWLKKHGSKGEGEELYRNVHINLRTVSHILRPHPRISICKRPLGKSVGRSVSTGIEKIGGQRRDASIIRSVKRTNQHAANSEASF</sequence>
<dbReference type="EMBL" id="JAFNEN010000461">
    <property type="protein sequence ID" value="KAG8182473.1"/>
    <property type="molecule type" value="Genomic_DNA"/>
</dbReference>
<accession>A0AAV6UFN0</accession>
<dbReference type="AlphaFoldDB" id="A0AAV6UFN0"/>
<reference evidence="1 2" key="1">
    <citation type="journal article" date="2022" name="Nat. Ecol. Evol.">
        <title>A masculinizing supergene underlies an exaggerated male reproductive morph in a spider.</title>
        <authorList>
            <person name="Hendrickx F."/>
            <person name="De Corte Z."/>
            <person name="Sonet G."/>
            <person name="Van Belleghem S.M."/>
            <person name="Kostlbacher S."/>
            <person name="Vangestel C."/>
        </authorList>
    </citation>
    <scope>NUCLEOTIDE SEQUENCE [LARGE SCALE GENOMIC DNA]</scope>
    <source>
        <strain evidence="1">W744_W776</strain>
    </source>
</reference>
<protein>
    <submittedName>
        <fullName evidence="1">Uncharacterized protein</fullName>
    </submittedName>
</protein>
<keyword evidence="2" id="KW-1185">Reference proteome</keyword>
<proteinExistence type="predicted"/>
<evidence type="ECO:0000313" key="2">
    <source>
        <dbReference type="Proteomes" id="UP000827092"/>
    </source>
</evidence>
<comment type="caution">
    <text evidence="1">The sequence shown here is derived from an EMBL/GenBank/DDBJ whole genome shotgun (WGS) entry which is preliminary data.</text>
</comment>
<name>A0AAV6UFN0_9ARAC</name>
<gene>
    <name evidence="1" type="ORF">JTE90_020392</name>
</gene>